<proteinExistence type="predicted"/>
<feature type="compositionally biased region" description="Basic and acidic residues" evidence="1">
    <location>
        <begin position="109"/>
        <end position="118"/>
    </location>
</feature>
<feature type="region of interest" description="Disordered" evidence="1">
    <location>
        <begin position="149"/>
        <end position="185"/>
    </location>
</feature>
<feature type="compositionally biased region" description="Basic and acidic residues" evidence="1">
    <location>
        <begin position="125"/>
        <end position="134"/>
    </location>
</feature>
<feature type="compositionally biased region" description="Polar residues" evidence="1">
    <location>
        <begin position="153"/>
        <end position="169"/>
    </location>
</feature>
<accession>A0ABR2TQ52</accession>
<gene>
    <name evidence="2" type="ORF">V6N11_014499</name>
</gene>
<comment type="caution">
    <text evidence="2">The sequence shown here is derived from an EMBL/GenBank/DDBJ whole genome shotgun (WGS) entry which is preliminary data.</text>
</comment>
<evidence type="ECO:0000256" key="1">
    <source>
        <dbReference type="SAM" id="MobiDB-lite"/>
    </source>
</evidence>
<keyword evidence="3" id="KW-1185">Reference proteome</keyword>
<organism evidence="2 3">
    <name type="scientific">Hibiscus sabdariffa</name>
    <name type="common">roselle</name>
    <dbReference type="NCBI Taxonomy" id="183260"/>
    <lineage>
        <taxon>Eukaryota</taxon>
        <taxon>Viridiplantae</taxon>
        <taxon>Streptophyta</taxon>
        <taxon>Embryophyta</taxon>
        <taxon>Tracheophyta</taxon>
        <taxon>Spermatophyta</taxon>
        <taxon>Magnoliopsida</taxon>
        <taxon>eudicotyledons</taxon>
        <taxon>Gunneridae</taxon>
        <taxon>Pentapetalae</taxon>
        <taxon>rosids</taxon>
        <taxon>malvids</taxon>
        <taxon>Malvales</taxon>
        <taxon>Malvaceae</taxon>
        <taxon>Malvoideae</taxon>
        <taxon>Hibiscus</taxon>
    </lineage>
</organism>
<feature type="region of interest" description="Disordered" evidence="1">
    <location>
        <begin position="109"/>
        <end position="134"/>
    </location>
</feature>
<dbReference type="EMBL" id="JBBPBN010000004">
    <property type="protein sequence ID" value="KAK9039293.1"/>
    <property type="molecule type" value="Genomic_DNA"/>
</dbReference>
<sequence length="185" mass="21960">MQQEMPTLYMGAERFGRSIKLQKIYLLFQDCYDELKQKAAMCEEEWRIRGELETEIERDLEQEIKDGIYHLAFRLHRLYQHKRERNSDITLSEVNISIKMEGGTRIEIKETKKDEPLRPRTRSSRSKDVKGKSNAKRFDWAKSLRAGADPSILNRTSERSYQPKVSSNDHNTRRNNKLLELGWKQ</sequence>
<protein>
    <submittedName>
        <fullName evidence="2">Uncharacterized protein</fullName>
    </submittedName>
</protein>
<evidence type="ECO:0000313" key="3">
    <source>
        <dbReference type="Proteomes" id="UP001396334"/>
    </source>
</evidence>
<reference evidence="2 3" key="1">
    <citation type="journal article" date="2024" name="G3 (Bethesda)">
        <title>Genome assembly of Hibiscus sabdariffa L. provides insights into metabolisms of medicinal natural products.</title>
        <authorList>
            <person name="Kim T."/>
        </authorList>
    </citation>
    <scope>NUCLEOTIDE SEQUENCE [LARGE SCALE GENOMIC DNA]</scope>
    <source>
        <strain evidence="2">TK-2024</strain>
        <tissue evidence="2">Old leaves</tissue>
    </source>
</reference>
<name>A0ABR2TQ52_9ROSI</name>
<evidence type="ECO:0000313" key="2">
    <source>
        <dbReference type="EMBL" id="KAK9039293.1"/>
    </source>
</evidence>
<dbReference type="Proteomes" id="UP001396334">
    <property type="component" value="Unassembled WGS sequence"/>
</dbReference>